<protein>
    <recommendedName>
        <fullName evidence="1">PIN domain-containing protein</fullName>
    </recommendedName>
</protein>
<feature type="domain" description="PIN" evidence="1">
    <location>
        <begin position="424"/>
        <end position="564"/>
    </location>
</feature>
<accession>A0A6I6MG03</accession>
<evidence type="ECO:0000259" key="1">
    <source>
        <dbReference type="Pfam" id="PF20698"/>
    </source>
</evidence>
<dbReference type="KEGG" id="tsv:DSM104635_00337"/>
<dbReference type="EMBL" id="CP047045">
    <property type="protein sequence ID" value="QGZ93525.1"/>
    <property type="molecule type" value="Genomic_DNA"/>
</dbReference>
<keyword evidence="3" id="KW-1185">Reference proteome</keyword>
<name>A0A6I6MG03_9CAUL</name>
<dbReference type="AlphaFoldDB" id="A0A6I6MG03"/>
<proteinExistence type="predicted"/>
<dbReference type="Proteomes" id="UP000431269">
    <property type="component" value="Chromosome"/>
</dbReference>
<reference evidence="3" key="1">
    <citation type="submission" date="2019-12" db="EMBL/GenBank/DDBJ databases">
        <title>Complete genome of Terracaulis silvestris 0127_4.</title>
        <authorList>
            <person name="Vieira S."/>
            <person name="Riedel T."/>
            <person name="Sproer C."/>
            <person name="Pascual J."/>
            <person name="Boedeker C."/>
            <person name="Overmann J."/>
        </authorList>
    </citation>
    <scope>NUCLEOTIDE SEQUENCE [LARGE SCALE GENOMIC DNA]</scope>
    <source>
        <strain evidence="3">0127_4</strain>
    </source>
</reference>
<dbReference type="RefSeq" id="WP_158764527.1">
    <property type="nucleotide sequence ID" value="NZ_CP047045.1"/>
</dbReference>
<dbReference type="Pfam" id="PF20698">
    <property type="entry name" value="PIN-TPR-GreABC"/>
    <property type="match status" value="1"/>
</dbReference>
<sequence>MLQRWPDSIIVHSAVVTGLTDDDPRRAASSAAIDRLVADAAHPGDRFHAAEALYAVREFSRAADLYGTLHTTDQDSLPLRRRLKSLYFADRRRDARALFDSLADGVKTQRDISAIGVAIYERSGLLMEARQLLEREFSVEETLERRLNWIGVCERLGDVDAVRAWLEGVVDPQGAPGDLMSLAMAMDRHLADPRALQIGYRALRLGYGDPQVHLGYTIGLFLMGKAARHGLPAPQAVAPDTAVHLKEKDGERILVRVIETEAAPSIERGEISPDHEIAARLTGLRIGDEVEIENLGLGVTTFVVTDIQSNLLHAHFRSLHDFKTLFPENKALGEFQIDESKGDEKFKPIFDSAKRRAENARGIEDAYKTGNVPIGFAATVAGVEPVDLWEVFTGSPRIQLQVAAGAQPEFEAAHEHLRTRRVAVLDPVTLYGIVQLGLTDLVRASFDELMAVQGTIDLLRHSVLERRAKIGTRQSSLGWDGEHYHMIELTDDAIAAQVARAEAALVFAEGLVLAPAEADTPANADTHDLFDGMHRAFLDTALAAQVEGRVLLSDDRALRAMAAATLGTPCAWTQVALQHGVQAGSIPPAAYHEAAVKLADANYTFTMFGDAEVIHVLGRSNWQQSAGLDKLIELLGRKTNDAESIRSFLAALIISAWREAPDRQAFRRLFEAIAIGMRDAQPESDVQELFQAAFDRAVSSLDSRAIAPGFRRALMSSSSMSSVEGILNRLTIPAERISSRIADELSAALDASAAKAEEKDG</sequence>
<organism evidence="2 3">
    <name type="scientific">Terricaulis silvestris</name>
    <dbReference type="NCBI Taxonomy" id="2686094"/>
    <lineage>
        <taxon>Bacteria</taxon>
        <taxon>Pseudomonadati</taxon>
        <taxon>Pseudomonadota</taxon>
        <taxon>Alphaproteobacteria</taxon>
        <taxon>Caulobacterales</taxon>
        <taxon>Caulobacteraceae</taxon>
        <taxon>Terricaulis</taxon>
    </lineage>
</organism>
<evidence type="ECO:0000313" key="3">
    <source>
        <dbReference type="Proteomes" id="UP000431269"/>
    </source>
</evidence>
<dbReference type="InterPro" id="IPR048987">
    <property type="entry name" value="PIN-TPR-GreABC"/>
</dbReference>
<evidence type="ECO:0000313" key="2">
    <source>
        <dbReference type="EMBL" id="QGZ93525.1"/>
    </source>
</evidence>
<gene>
    <name evidence="2" type="ORF">DSM104635_00337</name>
</gene>